<organism evidence="2 3">
    <name type="scientific">Pedobacter xixiisoli</name>
    <dbReference type="NCBI Taxonomy" id="1476464"/>
    <lineage>
        <taxon>Bacteria</taxon>
        <taxon>Pseudomonadati</taxon>
        <taxon>Bacteroidota</taxon>
        <taxon>Sphingobacteriia</taxon>
        <taxon>Sphingobacteriales</taxon>
        <taxon>Sphingobacteriaceae</taxon>
        <taxon>Pedobacter</taxon>
    </lineage>
</organism>
<dbReference type="SUPFAM" id="SSF53474">
    <property type="entry name" value="alpha/beta-Hydrolases"/>
    <property type="match status" value="2"/>
</dbReference>
<keyword evidence="1" id="KW-0732">Signal</keyword>
<protein>
    <submittedName>
        <fullName evidence="2">Acetyl xylan esterase (AXE1)</fullName>
    </submittedName>
</protein>
<evidence type="ECO:0000313" key="2">
    <source>
        <dbReference type="EMBL" id="SOD14405.1"/>
    </source>
</evidence>
<evidence type="ECO:0000256" key="1">
    <source>
        <dbReference type="SAM" id="SignalP"/>
    </source>
</evidence>
<gene>
    <name evidence="2" type="ORF">SAMN06297358_1558</name>
</gene>
<accession>A0A285ZXN7</accession>
<dbReference type="Pfam" id="PF12715">
    <property type="entry name" value="Abhydrolase_7"/>
    <property type="match status" value="1"/>
</dbReference>
<dbReference type="Gene3D" id="3.40.50.1820">
    <property type="entry name" value="alpha/beta hydrolase"/>
    <property type="match status" value="2"/>
</dbReference>
<keyword evidence="3" id="KW-1185">Reference proteome</keyword>
<feature type="signal peptide" evidence="1">
    <location>
        <begin position="1"/>
        <end position="19"/>
    </location>
</feature>
<dbReference type="PANTHER" id="PTHR22946:SF8">
    <property type="entry name" value="ACETYL XYLAN ESTERASE DOMAIN-CONTAINING PROTEIN"/>
    <property type="match status" value="1"/>
</dbReference>
<proteinExistence type="predicted"/>
<name>A0A285ZXN7_9SPHI</name>
<dbReference type="EMBL" id="OCMT01000002">
    <property type="protein sequence ID" value="SOD14405.1"/>
    <property type="molecule type" value="Genomic_DNA"/>
</dbReference>
<feature type="chain" id="PRO_5012967669" evidence="1">
    <location>
        <begin position="20"/>
        <end position="659"/>
    </location>
</feature>
<dbReference type="InterPro" id="IPR029058">
    <property type="entry name" value="AB_hydrolase_fold"/>
</dbReference>
<dbReference type="OrthoDB" id="3668964at2"/>
<evidence type="ECO:0000313" key="3">
    <source>
        <dbReference type="Proteomes" id="UP000219281"/>
    </source>
</evidence>
<dbReference type="PANTHER" id="PTHR22946">
    <property type="entry name" value="DIENELACTONE HYDROLASE DOMAIN-CONTAINING PROTEIN-RELATED"/>
    <property type="match status" value="1"/>
</dbReference>
<dbReference type="Proteomes" id="UP000219281">
    <property type="component" value="Unassembled WGS sequence"/>
</dbReference>
<dbReference type="InterPro" id="IPR025890">
    <property type="entry name" value="Abhydrolase_bac"/>
</dbReference>
<dbReference type="AlphaFoldDB" id="A0A285ZXN7"/>
<reference evidence="3" key="1">
    <citation type="submission" date="2017-09" db="EMBL/GenBank/DDBJ databases">
        <authorList>
            <person name="Varghese N."/>
            <person name="Submissions S."/>
        </authorList>
    </citation>
    <scope>NUCLEOTIDE SEQUENCE [LARGE SCALE GENOMIC DNA]</scope>
    <source>
        <strain evidence="3">CGMCC 1.12803</strain>
    </source>
</reference>
<dbReference type="InterPro" id="IPR050261">
    <property type="entry name" value="FrsA_esterase"/>
</dbReference>
<sequence length="659" mass="73937">MFKQAAFFFLFLGYFSANAQKQYNVLDWKTDVSLNTYLVQQMHEQYGQRRTNFNAALKSKKQTLAYIKTVRQKANEVFGKLPKKAALNPQITGIVEQDGYRIEKVIYQSFENHHVTANLYVPNGSGKFPAVLLFCGHEDVSKATESYQKTAILLAKNGFVVFVIDPISQSERVQLTNENGKSLTRGSTTEHTLLNLSSNLVGTSVAAYELFDNQCGLDYLVTRKEVDANKIGVTGNSGGGMQTIYFAAIDDRVKVVVPCSYLASRENTLATTGAADGCAQIPNEGAHLLEMSDYLIAAAPKPTLVLAGRYDFIDYNGTQQSFDDLKRVYTSLGEPEKVSLFTYDDGHGISKPKRENAVQWFRKWLYNDDSAIVEPDLKVLTDGELFATEKSKVNLSFPNEITVQQHNRKLSQEYLKNREDFGGLTIEAKQQHIRNLLNIDVSNQNISSENVGEVKGKFALFQKVIIRKQNEIPLPVLVYYPQKEVRKVVIWISDGGKNKLVDSAALMREYIDQQDVAVVFADLRGTGETADKPELNDPKYFSKDYRNAMLALHIGKPLLGQRTQDIQTILQFIAADQKMKQASIEVNAKGNLGLVALHAAFLDHKISSVNLDDCIGSYKEILEQPLAKDRYGLVLHGQLAHYDIPDLIRWMTKTKVQIN</sequence>
<dbReference type="RefSeq" id="WP_097130605.1">
    <property type="nucleotide sequence ID" value="NZ_OCMT01000002.1"/>
</dbReference>